<feature type="compositionally biased region" description="Polar residues" evidence="1">
    <location>
        <begin position="523"/>
        <end position="533"/>
    </location>
</feature>
<feature type="compositionally biased region" description="Basic and acidic residues" evidence="1">
    <location>
        <begin position="368"/>
        <end position="388"/>
    </location>
</feature>
<dbReference type="EMBL" id="AFYV02002484">
    <property type="protein sequence ID" value="KFG58578.1"/>
    <property type="molecule type" value="Genomic_DNA"/>
</dbReference>
<comment type="caution">
    <text evidence="4">The sequence shown here is derived from an EMBL/GenBank/DDBJ whole genome shotgun (WGS) entry which is preliminary data.</text>
</comment>
<feature type="compositionally biased region" description="Low complexity" evidence="1">
    <location>
        <begin position="171"/>
        <end position="201"/>
    </location>
</feature>
<protein>
    <submittedName>
        <fullName evidence="4">Toxoplasma gondii family A protein</fullName>
    </submittedName>
</protein>
<dbReference type="Proteomes" id="UP000028834">
    <property type="component" value="Unassembled WGS sequence"/>
</dbReference>
<gene>
    <name evidence="4" type="ORF">TGRUB_278340</name>
</gene>
<evidence type="ECO:0000313" key="5">
    <source>
        <dbReference type="Proteomes" id="UP000028834"/>
    </source>
</evidence>
<feature type="compositionally biased region" description="Basic and acidic residues" evidence="1">
    <location>
        <begin position="492"/>
        <end position="516"/>
    </location>
</feature>
<feature type="compositionally biased region" description="Polar residues" evidence="1">
    <location>
        <begin position="579"/>
        <end position="594"/>
    </location>
</feature>
<keyword evidence="2" id="KW-1133">Transmembrane helix</keyword>
<dbReference type="OrthoDB" id="10366498at2759"/>
<feature type="signal peptide" evidence="3">
    <location>
        <begin position="1"/>
        <end position="24"/>
    </location>
</feature>
<keyword evidence="2" id="KW-0812">Transmembrane</keyword>
<feature type="transmembrane region" description="Helical" evidence="2">
    <location>
        <begin position="641"/>
        <end position="664"/>
    </location>
</feature>
<feature type="compositionally biased region" description="Basic and acidic residues" evidence="1">
    <location>
        <begin position="229"/>
        <end position="239"/>
    </location>
</feature>
<name>A0A086LPL0_TOXGO</name>
<evidence type="ECO:0000313" key="4">
    <source>
        <dbReference type="EMBL" id="KFG58578.1"/>
    </source>
</evidence>
<feature type="compositionally biased region" description="Basic and acidic residues" evidence="1">
    <location>
        <begin position="403"/>
        <end position="414"/>
    </location>
</feature>
<reference evidence="4 5" key="1">
    <citation type="submission" date="2014-05" db="EMBL/GenBank/DDBJ databases">
        <authorList>
            <person name="Sibley D."/>
            <person name="Venepally P."/>
            <person name="Karamycheva S."/>
            <person name="Hadjithomas M."/>
            <person name="Khan A."/>
            <person name="Brunk B."/>
            <person name="Roos D."/>
            <person name="Caler E."/>
            <person name="Lorenzi H."/>
        </authorList>
    </citation>
    <scope>NUCLEOTIDE SEQUENCE [LARGE SCALE GENOMIC DNA]</scope>
    <source>
        <strain evidence="4 5">RUB</strain>
    </source>
</reference>
<organism evidence="4 5">
    <name type="scientific">Toxoplasma gondii RUB</name>
    <dbReference type="NCBI Taxonomy" id="935652"/>
    <lineage>
        <taxon>Eukaryota</taxon>
        <taxon>Sar</taxon>
        <taxon>Alveolata</taxon>
        <taxon>Apicomplexa</taxon>
        <taxon>Conoidasida</taxon>
        <taxon>Coccidia</taxon>
        <taxon>Eucoccidiorida</taxon>
        <taxon>Eimeriorina</taxon>
        <taxon>Sarcocystidae</taxon>
        <taxon>Toxoplasma</taxon>
    </lineage>
</organism>
<evidence type="ECO:0000256" key="2">
    <source>
        <dbReference type="SAM" id="Phobius"/>
    </source>
</evidence>
<dbReference type="VEuPathDB" id="ToxoDB:TGRUB_278340"/>
<evidence type="ECO:0000256" key="3">
    <source>
        <dbReference type="SAM" id="SignalP"/>
    </source>
</evidence>
<feature type="chain" id="PRO_5001810324" evidence="3">
    <location>
        <begin position="25"/>
        <end position="668"/>
    </location>
</feature>
<feature type="compositionally biased region" description="Basic and acidic residues" evidence="1">
    <location>
        <begin position="445"/>
        <end position="475"/>
    </location>
</feature>
<dbReference type="AlphaFoldDB" id="A0A086LPL0"/>
<proteinExistence type="predicted"/>
<evidence type="ECO:0000256" key="1">
    <source>
        <dbReference type="SAM" id="MobiDB-lite"/>
    </source>
</evidence>
<accession>A0A086LPL0</accession>
<sequence>MTGQIFRAVSLTLLIGALLPSAASKTSEQNAEADFTATIPKAGLQGNVEKVFFLGPSNTLQVIDQTGAAVYLPQKSANTQDVSSKLYSVAYRFENGACDFTKTVDFKDIFPDYTTAVWDKQQKDSETSGGESAEKVVKYRFTNPPAEYLGEGLSFCVRFKTVLAPKTDAGTNTSTVATQASTSGSTQPSSTSSEASQPQTPNSTSPTAQTEDQDTGRVENEEVSGSVAHIHEGSGDTHEVSSQVSGTLSGEEHPPVPTHGLAAPEESDIPKKHPILQTAEENSPGEPQTHTSSQTGPSSQPAQDSQKVTSEVPDNKVQSNQTDNGKLPTDEAEPDEFLKPKPASPPSEKVPSPSEKELSTEQEQGSMSKDEEKKAEEDDLQKESHENPLENGVETPRAPVSKEPAHESNEEVEKAPAAPAGQKDPSAAAQPDVSGDELNSNQGSDDTRQEKSEVTKEDSTSKKDGEQLESGKEEVPGELVAPQPVGSQVAEDPSHIVDDLTSTKEHEDVDNAKQEVQEEDINEASNEQTTHSSVDPAEGTGYETDASEAGKLAEAPAVSGAEEQPSTVPHPAVPDDGVSLNQTNEGSGTENAQITDAEHASKEEEKGIARGAGDEAGAPARRLTENVEENVAYLTVIVHSAAWGFASGISILPVFFFAAAATLLPASS</sequence>
<feature type="compositionally biased region" description="Basic and acidic residues" evidence="1">
    <location>
        <begin position="596"/>
        <end position="608"/>
    </location>
</feature>
<feature type="region of interest" description="Disordered" evidence="1">
    <location>
        <begin position="168"/>
        <end position="620"/>
    </location>
</feature>
<keyword evidence="3" id="KW-0732">Signal</keyword>
<keyword evidence="2" id="KW-0472">Membrane</keyword>
<feature type="compositionally biased region" description="Polar residues" evidence="1">
    <location>
        <begin position="279"/>
        <end position="309"/>
    </location>
</feature>